<sequence length="69" mass="7340">MKLDKAAVARIKNATPKKQKGASAIEYLVLAGVVIAIIVAVFASGNGDTIATWFDETIMSQFETTTPPE</sequence>
<comment type="caution">
    <text evidence="2">The sequence shown here is derived from an EMBL/GenBank/DDBJ whole genome shotgun (WGS) entry which is preliminary data.</text>
</comment>
<feature type="transmembrane region" description="Helical" evidence="1">
    <location>
        <begin position="21"/>
        <end position="43"/>
    </location>
</feature>
<evidence type="ECO:0000313" key="3">
    <source>
        <dbReference type="Proteomes" id="UP000216984"/>
    </source>
</evidence>
<organism evidence="2 3">
    <name type="scientific">Marinobacter vinifirmus</name>
    <dbReference type="NCBI Taxonomy" id="355591"/>
    <lineage>
        <taxon>Bacteria</taxon>
        <taxon>Pseudomonadati</taxon>
        <taxon>Pseudomonadota</taxon>
        <taxon>Gammaproteobacteria</taxon>
        <taxon>Pseudomonadales</taxon>
        <taxon>Marinobacteraceae</taxon>
        <taxon>Marinobacter</taxon>
    </lineage>
</organism>
<keyword evidence="1" id="KW-0472">Membrane</keyword>
<dbReference type="Proteomes" id="UP000216984">
    <property type="component" value="Unassembled WGS sequence"/>
</dbReference>
<evidence type="ECO:0008006" key="4">
    <source>
        <dbReference type="Google" id="ProtNLM"/>
    </source>
</evidence>
<dbReference type="AlphaFoldDB" id="A0A7Z1IMP2"/>
<gene>
    <name evidence="2" type="ORF">B9Q17_16865</name>
</gene>
<dbReference type="EMBL" id="NEFY01000004">
    <property type="protein sequence ID" value="OZC36686.1"/>
    <property type="molecule type" value="Genomic_DNA"/>
</dbReference>
<evidence type="ECO:0000256" key="1">
    <source>
        <dbReference type="SAM" id="Phobius"/>
    </source>
</evidence>
<keyword evidence="1" id="KW-0812">Transmembrane</keyword>
<proteinExistence type="predicted"/>
<accession>A0A7Z1IMP2</accession>
<keyword evidence="3" id="KW-1185">Reference proteome</keyword>
<protein>
    <recommendedName>
        <fullName evidence="4">Flp family type IVb pilin</fullName>
    </recommendedName>
</protein>
<evidence type="ECO:0000313" key="2">
    <source>
        <dbReference type="EMBL" id="OZC36686.1"/>
    </source>
</evidence>
<keyword evidence="1" id="KW-1133">Transmembrane helix</keyword>
<reference evidence="2 3" key="1">
    <citation type="submission" date="2017-06" db="EMBL/GenBank/DDBJ databases">
        <title>Draft genome sequence of the halophilic bacterium Marinobacter vinifirmus FB1.</title>
        <authorList>
            <person name="Stepanov V.G."/>
            <person name="Roberts D.J."/>
            <person name="Fox G.E."/>
        </authorList>
    </citation>
    <scope>NUCLEOTIDE SEQUENCE [LARGE SCALE GENOMIC DNA]</scope>
    <source>
        <strain evidence="2 3">FB1</strain>
    </source>
</reference>
<dbReference type="RefSeq" id="WP_094624742.1">
    <property type="nucleotide sequence ID" value="NZ_NEFY01000004.1"/>
</dbReference>
<name>A0A7Z1IMP2_9GAMM</name>